<keyword evidence="4" id="KW-1185">Reference proteome</keyword>
<dbReference type="Pfam" id="PF00534">
    <property type="entry name" value="Glycos_transf_1"/>
    <property type="match status" value="1"/>
</dbReference>
<evidence type="ECO:0000313" key="4">
    <source>
        <dbReference type="Proteomes" id="UP000255326"/>
    </source>
</evidence>
<dbReference type="Gene3D" id="3.40.50.2000">
    <property type="entry name" value="Glycogen Phosphorylase B"/>
    <property type="match status" value="2"/>
</dbReference>
<accession>A0A370GCY9</accession>
<dbReference type="PANTHER" id="PTHR45947">
    <property type="entry name" value="SULFOQUINOVOSYL TRANSFERASE SQD2"/>
    <property type="match status" value="1"/>
</dbReference>
<dbReference type="GO" id="GO:0016757">
    <property type="term" value="F:glycosyltransferase activity"/>
    <property type="evidence" value="ECO:0007669"/>
    <property type="project" value="InterPro"/>
</dbReference>
<dbReference type="InterPro" id="IPR001296">
    <property type="entry name" value="Glyco_trans_1"/>
</dbReference>
<comment type="caution">
    <text evidence="3">The sequence shown here is derived from an EMBL/GenBank/DDBJ whole genome shotgun (WGS) entry which is preliminary data.</text>
</comment>
<protein>
    <submittedName>
        <fullName evidence="3">Glycosyltransferase involved in cell wall biosynthesis</fullName>
    </submittedName>
</protein>
<dbReference type="CDD" id="cd03812">
    <property type="entry name" value="GT4_CapH-like"/>
    <property type="match status" value="1"/>
</dbReference>
<feature type="domain" description="Glycosyl transferase family 1" evidence="1">
    <location>
        <begin position="191"/>
        <end position="310"/>
    </location>
</feature>
<dbReference type="AlphaFoldDB" id="A0A370GCY9"/>
<dbReference type="InterPro" id="IPR050194">
    <property type="entry name" value="Glycosyltransferase_grp1"/>
</dbReference>
<organism evidence="3 4">
    <name type="scientific">Falsibacillus pallidus</name>
    <dbReference type="NCBI Taxonomy" id="493781"/>
    <lineage>
        <taxon>Bacteria</taxon>
        <taxon>Bacillati</taxon>
        <taxon>Bacillota</taxon>
        <taxon>Bacilli</taxon>
        <taxon>Bacillales</taxon>
        <taxon>Bacillaceae</taxon>
        <taxon>Falsibacillus</taxon>
    </lineage>
</organism>
<feature type="domain" description="Glycosyltransferase subfamily 4-like N-terminal" evidence="2">
    <location>
        <begin position="19"/>
        <end position="182"/>
    </location>
</feature>
<dbReference type="SUPFAM" id="SSF53756">
    <property type="entry name" value="UDP-Glycosyltransferase/glycogen phosphorylase"/>
    <property type="match status" value="1"/>
</dbReference>
<evidence type="ECO:0000313" key="3">
    <source>
        <dbReference type="EMBL" id="RDI41658.1"/>
    </source>
</evidence>
<keyword evidence="3" id="KW-0808">Transferase</keyword>
<dbReference type="InterPro" id="IPR028098">
    <property type="entry name" value="Glyco_trans_4-like_N"/>
</dbReference>
<dbReference type="PANTHER" id="PTHR45947:SF3">
    <property type="entry name" value="SULFOQUINOVOSYL TRANSFERASE SQD2"/>
    <property type="match status" value="1"/>
</dbReference>
<dbReference type="EMBL" id="QQAY01000007">
    <property type="protein sequence ID" value="RDI41658.1"/>
    <property type="molecule type" value="Genomic_DNA"/>
</dbReference>
<evidence type="ECO:0000259" key="2">
    <source>
        <dbReference type="Pfam" id="PF13439"/>
    </source>
</evidence>
<gene>
    <name evidence="3" type="ORF">DFR59_107113</name>
</gene>
<reference evidence="3 4" key="1">
    <citation type="submission" date="2018-07" db="EMBL/GenBank/DDBJ databases">
        <title>Genomic Encyclopedia of Type Strains, Phase IV (KMG-IV): sequencing the most valuable type-strain genomes for metagenomic binning, comparative biology and taxonomic classification.</title>
        <authorList>
            <person name="Goeker M."/>
        </authorList>
    </citation>
    <scope>NUCLEOTIDE SEQUENCE [LARGE SCALE GENOMIC DNA]</scope>
    <source>
        <strain evidence="3 4">DSM 25281</strain>
    </source>
</reference>
<dbReference type="OrthoDB" id="9804196at2"/>
<evidence type="ECO:0000259" key="1">
    <source>
        <dbReference type="Pfam" id="PF00534"/>
    </source>
</evidence>
<dbReference type="RefSeq" id="WP_114745989.1">
    <property type="nucleotide sequence ID" value="NZ_QQAY01000007.1"/>
</dbReference>
<proteinExistence type="predicted"/>
<dbReference type="Pfam" id="PF13439">
    <property type="entry name" value="Glyco_transf_4"/>
    <property type="match status" value="1"/>
</dbReference>
<dbReference type="Proteomes" id="UP000255326">
    <property type="component" value="Unassembled WGS sequence"/>
</dbReference>
<sequence length="376" mass="42348">MDNNNQVRILHIVGAMNRGGAETLIMNIYRKIDRTKIQFDFAVNTSEQCHFDEEIKSLGGRIFSHPNPTTSGLKAYRQALKETIKSKGPFEGIHSHVHHFSGFVLQIAKQMDIPIRLAHSHNTQDGHASSIKRNLYRWYTSRLIDKNATHLPGCSKAACESLFGINCWEDNRVFVIPNAVDLVPFKNIELDKKELRKKLNLPVNGPLLGHIGRFSKQKNHHLLIEVFEGVLKESPDSNLLLVGEGALKKEIEDLVFNKGIQSNVHFLGVRNDVPEILSAIDLFLFPSLFEGLPVVLVEAQAAGIPCVISSSITKEVDMNNQLIKFVDLKAGIDTWTKEIINSLVLNLPSWEERENALRVSGYDLRSVVRKMENIYG</sequence>
<name>A0A370GCY9_9BACI</name>